<feature type="transmembrane region" description="Helical" evidence="1">
    <location>
        <begin position="113"/>
        <end position="137"/>
    </location>
</feature>
<evidence type="ECO:0000256" key="1">
    <source>
        <dbReference type="SAM" id="Phobius"/>
    </source>
</evidence>
<dbReference type="Proteomes" id="UP000523955">
    <property type="component" value="Unassembled WGS sequence"/>
</dbReference>
<keyword evidence="1" id="KW-0812">Transmembrane</keyword>
<comment type="caution">
    <text evidence="2">The sequence shown here is derived from an EMBL/GenBank/DDBJ whole genome shotgun (WGS) entry which is preliminary data.</text>
</comment>
<feature type="transmembrane region" description="Helical" evidence="1">
    <location>
        <begin position="280"/>
        <end position="300"/>
    </location>
</feature>
<feature type="transmembrane region" description="Helical" evidence="1">
    <location>
        <begin position="249"/>
        <end position="268"/>
    </location>
</feature>
<evidence type="ECO:0000313" key="2">
    <source>
        <dbReference type="EMBL" id="MBB6629746.1"/>
    </source>
</evidence>
<evidence type="ECO:0000313" key="3">
    <source>
        <dbReference type="Proteomes" id="UP000523955"/>
    </source>
</evidence>
<organism evidence="2 3">
    <name type="scientific">Nocardioides luti</name>
    <dbReference type="NCBI Taxonomy" id="2761101"/>
    <lineage>
        <taxon>Bacteria</taxon>
        <taxon>Bacillati</taxon>
        <taxon>Actinomycetota</taxon>
        <taxon>Actinomycetes</taxon>
        <taxon>Propionibacteriales</taxon>
        <taxon>Nocardioidaceae</taxon>
        <taxon>Nocardioides</taxon>
    </lineage>
</organism>
<dbReference type="AlphaFoldDB" id="A0A7X0RK13"/>
<feature type="transmembrane region" description="Helical" evidence="1">
    <location>
        <begin position="37"/>
        <end position="57"/>
    </location>
</feature>
<feature type="transmembrane region" description="Helical" evidence="1">
    <location>
        <begin position="143"/>
        <end position="163"/>
    </location>
</feature>
<keyword evidence="1" id="KW-1133">Transmembrane helix</keyword>
<gene>
    <name evidence="2" type="ORF">H5V45_20685</name>
</gene>
<proteinExistence type="predicted"/>
<dbReference type="RefSeq" id="WP_185254972.1">
    <property type="nucleotide sequence ID" value="NZ_JACKXE010000002.1"/>
</dbReference>
<sequence>MTPALIALALGAFAALHAASWGGFKDAPFEGFRWRSYARSLLLGAAVAGLVALWLPVTSPRSAVTLIGVTYALERLATEWWKSIVREDDQSAYTIPMRLGIRGRTIDDRRTRYLAGSVVALLVALSLLVMHLLQAVAPTAPTWLVVLTVGGAGGWATAVGGAWKDAPVEGFSGWKFLRSPLVATAWALPLSIVTHSWPALLLGAAGFAVASIETYKTFFTGGRAPGKFAGRPVRSTLPRLRRALATQNAAWWLVMSAAFAASILNPLSPLGALPVPTGPVTATLLSVAAGAVGLAGMVTVRGHSKRLLALDVTL</sequence>
<reference evidence="2 3" key="1">
    <citation type="submission" date="2020-08" db="EMBL/GenBank/DDBJ databases">
        <authorList>
            <person name="Seo M.-J."/>
        </authorList>
    </citation>
    <scope>NUCLEOTIDE SEQUENCE [LARGE SCALE GENOMIC DNA]</scope>
    <source>
        <strain evidence="2 3">KIGAM211</strain>
    </source>
</reference>
<dbReference type="EMBL" id="JACKXE010000002">
    <property type="protein sequence ID" value="MBB6629746.1"/>
    <property type="molecule type" value="Genomic_DNA"/>
</dbReference>
<keyword evidence="1" id="KW-0472">Membrane</keyword>
<feature type="transmembrane region" description="Helical" evidence="1">
    <location>
        <begin position="175"/>
        <end position="193"/>
    </location>
</feature>
<keyword evidence="3" id="KW-1185">Reference proteome</keyword>
<protein>
    <submittedName>
        <fullName evidence="2">Uncharacterized protein</fullName>
    </submittedName>
</protein>
<name>A0A7X0RK13_9ACTN</name>
<accession>A0A7X0RK13</accession>